<name>A0ACB9KIC0_BAUVA</name>
<dbReference type="Proteomes" id="UP000828941">
    <property type="component" value="Chromosome 14"/>
</dbReference>
<comment type="caution">
    <text evidence="1">The sequence shown here is derived from an EMBL/GenBank/DDBJ whole genome shotgun (WGS) entry which is preliminary data.</text>
</comment>
<evidence type="ECO:0000313" key="1">
    <source>
        <dbReference type="EMBL" id="KAI4296954.1"/>
    </source>
</evidence>
<sequence length="355" mass="40600">MFNSSRDMGNQFSEPEASQSQQQPRPPPQEINIREARPGPARRVATAPVNRAKSQNYSETQPFEQQKFVPYNHEDISKEAYFSAGKSSFQKRGEQYYGGVSSDHKTSREAQTVAAQREATPSQGYRGKDVENVTVVKPRETQGLMQERSFKELKLPNNYQEILKHADSAIDASSIEKLSEKLHAGVFLDQKTKKYWLDKSYSNCFMLYARALSITWSENKNYWRWVPTEDTSGTMIDVAELKKVCWLEVHGRMDTKMLSPGVLYEVSFVAMLKDPAQGWEVPVNVRLALPGGKKQEHKENLIEKLRMQWMEIPVGQFVLSAQDIKGEMEISMYEYEGGMWKQGLIIKGVVIRAKN</sequence>
<dbReference type="EMBL" id="CM039439">
    <property type="protein sequence ID" value="KAI4296954.1"/>
    <property type="molecule type" value="Genomic_DNA"/>
</dbReference>
<protein>
    <submittedName>
        <fullName evidence="1">Uncharacterized protein</fullName>
    </submittedName>
</protein>
<evidence type="ECO:0000313" key="2">
    <source>
        <dbReference type="Proteomes" id="UP000828941"/>
    </source>
</evidence>
<accession>A0ACB9KIC0</accession>
<keyword evidence="2" id="KW-1185">Reference proteome</keyword>
<proteinExistence type="predicted"/>
<organism evidence="1 2">
    <name type="scientific">Bauhinia variegata</name>
    <name type="common">Purple orchid tree</name>
    <name type="synonym">Phanera variegata</name>
    <dbReference type="NCBI Taxonomy" id="167791"/>
    <lineage>
        <taxon>Eukaryota</taxon>
        <taxon>Viridiplantae</taxon>
        <taxon>Streptophyta</taxon>
        <taxon>Embryophyta</taxon>
        <taxon>Tracheophyta</taxon>
        <taxon>Spermatophyta</taxon>
        <taxon>Magnoliopsida</taxon>
        <taxon>eudicotyledons</taxon>
        <taxon>Gunneridae</taxon>
        <taxon>Pentapetalae</taxon>
        <taxon>rosids</taxon>
        <taxon>fabids</taxon>
        <taxon>Fabales</taxon>
        <taxon>Fabaceae</taxon>
        <taxon>Cercidoideae</taxon>
        <taxon>Cercideae</taxon>
        <taxon>Bauhiniinae</taxon>
        <taxon>Bauhinia</taxon>
    </lineage>
</organism>
<reference evidence="1 2" key="1">
    <citation type="journal article" date="2022" name="DNA Res.">
        <title>Chromosomal-level genome assembly of the orchid tree Bauhinia variegata (Leguminosae; Cercidoideae) supports the allotetraploid origin hypothesis of Bauhinia.</title>
        <authorList>
            <person name="Zhong Y."/>
            <person name="Chen Y."/>
            <person name="Zheng D."/>
            <person name="Pang J."/>
            <person name="Liu Y."/>
            <person name="Luo S."/>
            <person name="Meng S."/>
            <person name="Qian L."/>
            <person name="Wei D."/>
            <person name="Dai S."/>
            <person name="Zhou R."/>
        </authorList>
    </citation>
    <scope>NUCLEOTIDE SEQUENCE [LARGE SCALE GENOMIC DNA]</scope>
    <source>
        <strain evidence="1">BV-YZ2020</strain>
    </source>
</reference>
<gene>
    <name evidence="1" type="ORF">L6164_036870</name>
</gene>